<feature type="domain" description="Origin recognition complex subunit 3 winged helix C-terminal" evidence="7">
    <location>
        <begin position="526"/>
        <end position="562"/>
    </location>
</feature>
<dbReference type="GO" id="GO:0005656">
    <property type="term" value="C:nuclear pre-replicative complex"/>
    <property type="evidence" value="ECO:0007669"/>
    <property type="project" value="TreeGrafter"/>
</dbReference>
<dbReference type="GO" id="GO:0003688">
    <property type="term" value="F:DNA replication origin binding"/>
    <property type="evidence" value="ECO:0007669"/>
    <property type="project" value="TreeGrafter"/>
</dbReference>
<accession>A0A0R3T2Q2</accession>
<dbReference type="AlphaFoldDB" id="A0A0R3T2Q2"/>
<evidence type="ECO:0000256" key="2">
    <source>
        <dbReference type="ARBA" id="ARBA00010977"/>
    </source>
</evidence>
<keyword evidence="5" id="KW-0539">Nucleus</keyword>
<keyword evidence="3" id="KW-0235">DNA replication</keyword>
<feature type="domain" description="Origin recognition complex subunit 3 N-terminal" evidence="6">
    <location>
        <begin position="4"/>
        <end position="135"/>
    </location>
</feature>
<dbReference type="STRING" id="102285.A0A0R3T2Q2"/>
<dbReference type="Pfam" id="PF18137">
    <property type="entry name" value="WHD_ORC"/>
    <property type="match status" value="1"/>
</dbReference>
<evidence type="ECO:0000313" key="8">
    <source>
        <dbReference type="WBParaSite" id="HNAJ_0000123301-mRNA-1"/>
    </source>
</evidence>
<dbReference type="GO" id="GO:0005664">
    <property type="term" value="C:nuclear origin of replication recognition complex"/>
    <property type="evidence" value="ECO:0007669"/>
    <property type="project" value="InterPro"/>
</dbReference>
<reference evidence="8" key="1">
    <citation type="submission" date="2017-02" db="UniProtKB">
        <authorList>
            <consortium name="WormBaseParasite"/>
        </authorList>
    </citation>
    <scope>IDENTIFICATION</scope>
</reference>
<dbReference type="PANTHER" id="PTHR12748">
    <property type="entry name" value="ORIGIN RECOGNITION COMPLEX SUBUNIT 3"/>
    <property type="match status" value="1"/>
</dbReference>
<dbReference type="Pfam" id="PF07034">
    <property type="entry name" value="ORC3_N"/>
    <property type="match status" value="1"/>
</dbReference>
<dbReference type="WBParaSite" id="HNAJ_0000123301-mRNA-1">
    <property type="protein sequence ID" value="HNAJ_0000123301-mRNA-1"/>
    <property type="gene ID" value="HNAJ_0000123301"/>
</dbReference>
<dbReference type="InterPro" id="IPR040855">
    <property type="entry name" value="ORC_WH_C"/>
</dbReference>
<proteinExistence type="inferred from homology"/>
<evidence type="ECO:0000259" key="6">
    <source>
        <dbReference type="Pfam" id="PF07034"/>
    </source>
</evidence>
<dbReference type="GO" id="GO:0031261">
    <property type="term" value="C:DNA replication preinitiation complex"/>
    <property type="evidence" value="ECO:0007669"/>
    <property type="project" value="TreeGrafter"/>
</dbReference>
<dbReference type="GO" id="GO:0006270">
    <property type="term" value="P:DNA replication initiation"/>
    <property type="evidence" value="ECO:0007669"/>
    <property type="project" value="TreeGrafter"/>
</dbReference>
<dbReference type="InterPro" id="IPR045667">
    <property type="entry name" value="ORC3_N"/>
</dbReference>
<evidence type="ECO:0000256" key="5">
    <source>
        <dbReference type="ARBA" id="ARBA00023242"/>
    </source>
</evidence>
<comment type="subcellular location">
    <subcellularLocation>
        <location evidence="1">Nucleus</location>
    </subcellularLocation>
</comment>
<evidence type="ECO:0000256" key="3">
    <source>
        <dbReference type="ARBA" id="ARBA00022705"/>
    </source>
</evidence>
<sequence>LLNKGPLVIVIPAIEKVPNHVLQKLVRVTSLYVQKQQNQRRLPIFFVFGLSSTEELALDTQFDAQTLACLAIRRFKLPPPVVFTKSLFDELFNIPGFRASRQVVRYLIQQIHNCMDFSVANLLNHYKLAMHKHYLTLRQPNFLLPIEPLENYIGSLKEENLSSILSEFRSFVHFKEDQENKWAMSAVANLVVPSLDNISPRNKLIGMLSVHWLLQLIFPFILKWVFVLFKDLHGYSENDYVSTACAYMPGMSGLYCDWMAGRLLNKELIQMFNALDAKHIIAAMESSICQLTASVDILKSLESTEDLKEQGHSAFRDDPFWAPFLPPAISLLSELHSAVNDWLHRLNSASSAPTQPAASKVEQPAPELRKRMTLKELKEKLLKPRLSESDVSPKASKGPKTWSATVHEFTEWICMVLSPRGDNPHSVFPSPLTLPMHEVFYGSADAVSVADFKRNVDPQLGGSINRTLSNLDEFVVERRWPKDAALGLKNRHPDLCTVYKLLSESGSMFCLYDLLVSFSSIIEPNSDHISQTTQARFLRAMSELEILGFARYTERRSDHAIKNPLLELVASLNV</sequence>
<dbReference type="InterPro" id="IPR020795">
    <property type="entry name" value="ORC3"/>
</dbReference>
<evidence type="ECO:0000256" key="4">
    <source>
        <dbReference type="ARBA" id="ARBA00023125"/>
    </source>
</evidence>
<protein>
    <submittedName>
        <fullName evidence="8">Origin recognition complex subunit 3</fullName>
    </submittedName>
</protein>
<organism evidence="8">
    <name type="scientific">Rodentolepis nana</name>
    <name type="common">Dwarf tapeworm</name>
    <name type="synonym">Hymenolepis nana</name>
    <dbReference type="NCBI Taxonomy" id="102285"/>
    <lineage>
        <taxon>Eukaryota</taxon>
        <taxon>Metazoa</taxon>
        <taxon>Spiralia</taxon>
        <taxon>Lophotrochozoa</taxon>
        <taxon>Platyhelminthes</taxon>
        <taxon>Cestoda</taxon>
        <taxon>Eucestoda</taxon>
        <taxon>Cyclophyllidea</taxon>
        <taxon>Hymenolepididae</taxon>
        <taxon>Rodentolepis</taxon>
    </lineage>
</organism>
<name>A0A0R3T2Q2_RODNA</name>
<evidence type="ECO:0000259" key="7">
    <source>
        <dbReference type="Pfam" id="PF18137"/>
    </source>
</evidence>
<comment type="similarity">
    <text evidence="2">Belongs to the ORC3 family.</text>
</comment>
<keyword evidence="4" id="KW-0238">DNA-binding</keyword>
<dbReference type="PANTHER" id="PTHR12748:SF0">
    <property type="entry name" value="ORIGIN RECOGNITION COMPLEX SUBUNIT 3"/>
    <property type="match status" value="1"/>
</dbReference>
<evidence type="ECO:0000256" key="1">
    <source>
        <dbReference type="ARBA" id="ARBA00004123"/>
    </source>
</evidence>